<proteinExistence type="predicted"/>
<evidence type="ECO:0000313" key="3">
    <source>
        <dbReference type="Proteomes" id="UP001448614"/>
    </source>
</evidence>
<sequence length="173" mass="17814">MRKFKPSKGQVVAGGLAVLIAAAGVTGATVTAQSTIADNKYTVQDANTPAPVITATGAPFDVTVVKGIAAVQQGGIWTVKNTGNKAATVKAILDNSKFVGNPGVPSTVVTVNNGNVMLQQAMNEAHPETQTTFNLDPGEEKRLRWSVAGGTPGPDVAVGTYSMDLKFDYVPAS</sequence>
<evidence type="ECO:0000256" key="1">
    <source>
        <dbReference type="SAM" id="SignalP"/>
    </source>
</evidence>
<feature type="chain" id="PRO_5047497027" evidence="1">
    <location>
        <begin position="29"/>
        <end position="173"/>
    </location>
</feature>
<protein>
    <submittedName>
        <fullName evidence="2">Uncharacterized protein</fullName>
    </submittedName>
</protein>
<gene>
    <name evidence="2" type="ORF">V3C41_00540</name>
</gene>
<dbReference type="EMBL" id="JBBMFV010000001">
    <property type="protein sequence ID" value="MEO3939551.1"/>
    <property type="molecule type" value="Genomic_DNA"/>
</dbReference>
<comment type="caution">
    <text evidence="2">The sequence shown here is derived from an EMBL/GenBank/DDBJ whole genome shotgun (WGS) entry which is preliminary data.</text>
</comment>
<dbReference type="RefSeq" id="WP_347781538.1">
    <property type="nucleotide sequence ID" value="NZ_JBBMFV010000001.1"/>
</dbReference>
<evidence type="ECO:0000313" key="2">
    <source>
        <dbReference type="EMBL" id="MEO3939551.1"/>
    </source>
</evidence>
<feature type="signal peptide" evidence="1">
    <location>
        <begin position="1"/>
        <end position="28"/>
    </location>
</feature>
<dbReference type="Proteomes" id="UP001448614">
    <property type="component" value="Unassembled WGS sequence"/>
</dbReference>
<reference evidence="2 3" key="1">
    <citation type="journal article" date="2024" name="Appl. Microbiol. Biotechnol.">
        <title>Biosynthetic gene clusters with biotechnological applications in novel Antarctic isolates from Actinomycetota.</title>
        <authorList>
            <person name="Bruna P."/>
            <person name="Nunez-Montero K."/>
            <person name="Contreras M.J."/>
            <person name="Leal K."/>
            <person name="Garcia M."/>
            <person name="Abanto M."/>
            <person name="Barrientos L."/>
        </authorList>
    </citation>
    <scope>NUCLEOTIDE SEQUENCE [LARGE SCALE GENOMIC DNA]</scope>
    <source>
        <strain evidence="2 3">Se16.17</strain>
    </source>
</reference>
<keyword evidence="3" id="KW-1185">Reference proteome</keyword>
<accession>A0ABV0GLZ3</accession>
<keyword evidence="1" id="KW-0732">Signal</keyword>
<organism evidence="2 3">
    <name type="scientific">Paenarthrobacter nicotinovorans</name>
    <name type="common">Arthrobacter nicotinovorans</name>
    <dbReference type="NCBI Taxonomy" id="29320"/>
    <lineage>
        <taxon>Bacteria</taxon>
        <taxon>Bacillati</taxon>
        <taxon>Actinomycetota</taxon>
        <taxon>Actinomycetes</taxon>
        <taxon>Micrococcales</taxon>
        <taxon>Micrococcaceae</taxon>
        <taxon>Paenarthrobacter</taxon>
    </lineage>
</organism>
<name>A0ABV0GLZ3_PAENI</name>